<sequence>MSETPAGQMNAPLKRKVRPTKRASYDSDGSERDEDDMTDLSFHSDVGDQFSEDDSHSTSAVSAGGSSARKRGRPPGSRPVKRSRPERPVVVEEKKEEKREESIAEKVVKAVLGGDGEIDELGESRVDRDGHLLGGREYKIPAFSMPSRGDELLMLGKDVVALLNMRDSFVLVNKNPLVVKVDATQTDKNYLIEHGYLRSTFRTRDITIVSARSIFKTFGHRVVKRGRRGRDDYFATGVPEEDSEAEEEREEFEQQKQQPRVASRYYTKTTEIPADTGFGTGAAALSFRRSNLTNRSVINRGPADEVNWIHLAALSVRDFNAQLKKYRNDNPTFYDIHTHIYQAPASKQPRFAIPPTQEALELAAQQDAAAEQAQKTGDTKLAADVPQQQAPPPPPPLSQAQLNSQAAQMPYGLQGFSDQQQFAMNSNQLPYAMQQARLNPAAAKMMTPGSQAAYLASMGGNNSAQFPGQMSAATLAARQQQMALQGQGMANNMANAGIQLPGQRLPNVYGATASPIPQQNASRFGIK</sequence>
<dbReference type="Pfam" id="PF08624">
    <property type="entry name" value="CRC_subunit"/>
    <property type="match status" value="1"/>
</dbReference>
<evidence type="ECO:0000313" key="2">
    <source>
        <dbReference type="EMBL" id="KAG2171671.1"/>
    </source>
</evidence>
<proteinExistence type="predicted"/>
<reference evidence="2" key="1">
    <citation type="submission" date="2020-12" db="EMBL/GenBank/DDBJ databases">
        <title>Metabolic potential, ecology and presence of endohyphal bacteria is reflected in genomic diversity of Mucoromycotina.</title>
        <authorList>
            <person name="Muszewska A."/>
            <person name="Okrasinska A."/>
            <person name="Steczkiewicz K."/>
            <person name="Drgas O."/>
            <person name="Orlowska M."/>
            <person name="Perlinska-Lenart U."/>
            <person name="Aleksandrzak-Piekarczyk T."/>
            <person name="Szatraj K."/>
            <person name="Zielenkiewicz U."/>
            <person name="Pilsyk S."/>
            <person name="Malc E."/>
            <person name="Mieczkowski P."/>
            <person name="Kruszewska J.S."/>
            <person name="Biernat P."/>
            <person name="Pawlowska J."/>
        </authorList>
    </citation>
    <scope>NUCLEOTIDE SEQUENCE</scope>
    <source>
        <strain evidence="2">WA0000067209</strain>
    </source>
</reference>
<name>A0A8H7PD22_MORIS</name>
<feature type="region of interest" description="Disordered" evidence="1">
    <location>
        <begin position="1"/>
        <end position="100"/>
    </location>
</feature>
<dbReference type="Proteomes" id="UP000654370">
    <property type="component" value="Unassembled WGS sequence"/>
</dbReference>
<feature type="compositionally biased region" description="Basic residues" evidence="1">
    <location>
        <begin position="68"/>
        <end position="82"/>
    </location>
</feature>
<dbReference type="InterPro" id="IPR013933">
    <property type="entry name" value="CRC_Rsc7/Swp82"/>
</dbReference>
<feature type="compositionally biased region" description="Acidic residues" evidence="1">
    <location>
        <begin position="239"/>
        <end position="251"/>
    </location>
</feature>
<protein>
    <recommendedName>
        <fullName evidence="4">Chromatin structure-remodeling complex protein RSC7</fullName>
    </recommendedName>
</protein>
<feature type="compositionally biased region" description="Basic and acidic residues" evidence="1">
    <location>
        <begin position="83"/>
        <end position="100"/>
    </location>
</feature>
<evidence type="ECO:0008006" key="4">
    <source>
        <dbReference type="Google" id="ProtNLM"/>
    </source>
</evidence>
<keyword evidence="3" id="KW-1185">Reference proteome</keyword>
<accession>A0A8H7PD22</accession>
<feature type="region of interest" description="Disordered" evidence="1">
    <location>
        <begin position="233"/>
        <end position="262"/>
    </location>
</feature>
<dbReference type="EMBL" id="JAEPQZ010000019">
    <property type="protein sequence ID" value="KAG2171671.1"/>
    <property type="molecule type" value="Genomic_DNA"/>
</dbReference>
<dbReference type="AlphaFoldDB" id="A0A8H7PD22"/>
<evidence type="ECO:0000313" key="3">
    <source>
        <dbReference type="Proteomes" id="UP000654370"/>
    </source>
</evidence>
<feature type="compositionally biased region" description="Low complexity" evidence="1">
    <location>
        <begin position="362"/>
        <end position="374"/>
    </location>
</feature>
<gene>
    <name evidence="2" type="ORF">INT43_008051</name>
</gene>
<comment type="caution">
    <text evidence="2">The sequence shown here is derived from an EMBL/GenBank/DDBJ whole genome shotgun (WGS) entry which is preliminary data.</text>
</comment>
<organism evidence="2 3">
    <name type="scientific">Mortierella isabellina</name>
    <name type="common">Filamentous fungus</name>
    <name type="synonym">Umbelopsis isabellina</name>
    <dbReference type="NCBI Taxonomy" id="91625"/>
    <lineage>
        <taxon>Eukaryota</taxon>
        <taxon>Fungi</taxon>
        <taxon>Fungi incertae sedis</taxon>
        <taxon>Mucoromycota</taxon>
        <taxon>Mucoromycotina</taxon>
        <taxon>Umbelopsidomycetes</taxon>
        <taxon>Umbelopsidales</taxon>
        <taxon>Umbelopsidaceae</taxon>
        <taxon>Umbelopsis</taxon>
    </lineage>
</organism>
<dbReference type="OrthoDB" id="5598844at2759"/>
<evidence type="ECO:0000256" key="1">
    <source>
        <dbReference type="SAM" id="MobiDB-lite"/>
    </source>
</evidence>
<feature type="region of interest" description="Disordered" evidence="1">
    <location>
        <begin position="362"/>
        <end position="405"/>
    </location>
</feature>